<dbReference type="RefSeq" id="WP_320687962.1">
    <property type="nucleotide sequence ID" value="NZ_JAXBLV010000197.1"/>
</dbReference>
<feature type="transmembrane region" description="Helical" evidence="10">
    <location>
        <begin position="388"/>
        <end position="409"/>
    </location>
</feature>
<evidence type="ECO:0000259" key="11">
    <source>
        <dbReference type="PROSITE" id="PS50011"/>
    </source>
</evidence>
<feature type="binding site" evidence="9">
    <location>
        <position position="104"/>
    </location>
    <ligand>
        <name>ATP</name>
        <dbReference type="ChEBI" id="CHEBI:30616"/>
    </ligand>
</feature>
<dbReference type="PROSITE" id="PS00108">
    <property type="entry name" value="PROTEIN_KINASE_ST"/>
    <property type="match status" value="1"/>
</dbReference>
<feature type="transmembrane region" description="Helical" evidence="10">
    <location>
        <begin position="463"/>
        <end position="481"/>
    </location>
</feature>
<dbReference type="Gene3D" id="3.30.200.20">
    <property type="entry name" value="Phosphorylase Kinase, domain 1"/>
    <property type="match status" value="1"/>
</dbReference>
<dbReference type="Gene3D" id="1.10.510.10">
    <property type="entry name" value="Transferase(Phosphotransferase) domain 1"/>
    <property type="match status" value="1"/>
</dbReference>
<dbReference type="GO" id="GO:0016301">
    <property type="term" value="F:kinase activity"/>
    <property type="evidence" value="ECO:0007669"/>
    <property type="project" value="UniProtKB-KW"/>
</dbReference>
<keyword evidence="5 12" id="KW-0418">Kinase</keyword>
<dbReference type="InterPro" id="IPR010432">
    <property type="entry name" value="RDD"/>
</dbReference>
<dbReference type="Proteomes" id="UP001272242">
    <property type="component" value="Unassembled WGS sequence"/>
</dbReference>
<keyword evidence="3 10" id="KW-0812">Transmembrane</keyword>
<dbReference type="EMBL" id="JAXBLV010000197">
    <property type="protein sequence ID" value="MDY3561573.1"/>
    <property type="molecule type" value="Genomic_DNA"/>
</dbReference>
<evidence type="ECO:0000313" key="12">
    <source>
        <dbReference type="EMBL" id="MDY3561573.1"/>
    </source>
</evidence>
<feature type="transmembrane region" description="Helical" evidence="10">
    <location>
        <begin position="349"/>
        <end position="368"/>
    </location>
</feature>
<evidence type="ECO:0000256" key="5">
    <source>
        <dbReference type="ARBA" id="ARBA00022777"/>
    </source>
</evidence>
<protein>
    <submittedName>
        <fullName evidence="12">Protein kinase</fullName>
    </submittedName>
</protein>
<evidence type="ECO:0000256" key="1">
    <source>
        <dbReference type="ARBA" id="ARBA00004141"/>
    </source>
</evidence>
<evidence type="ECO:0000256" key="3">
    <source>
        <dbReference type="ARBA" id="ARBA00022692"/>
    </source>
</evidence>
<comment type="subcellular location">
    <subcellularLocation>
        <location evidence="1">Membrane</location>
        <topology evidence="1">Multi-pass membrane protein</topology>
    </subcellularLocation>
</comment>
<dbReference type="CDD" id="cd14014">
    <property type="entry name" value="STKc_PknB_like"/>
    <property type="match status" value="1"/>
</dbReference>
<evidence type="ECO:0000256" key="4">
    <source>
        <dbReference type="ARBA" id="ARBA00022741"/>
    </source>
</evidence>
<comment type="caution">
    <text evidence="12">The sequence shown here is derived from an EMBL/GenBank/DDBJ whole genome shotgun (WGS) entry which is preliminary data.</text>
</comment>
<keyword evidence="7 10" id="KW-1133">Transmembrane helix</keyword>
<dbReference type="InterPro" id="IPR008271">
    <property type="entry name" value="Ser/Thr_kinase_AS"/>
</dbReference>
<dbReference type="Pfam" id="PF00069">
    <property type="entry name" value="Pkinase"/>
    <property type="match status" value="1"/>
</dbReference>
<evidence type="ECO:0000256" key="8">
    <source>
        <dbReference type="ARBA" id="ARBA00023136"/>
    </source>
</evidence>
<feature type="transmembrane region" description="Helical" evidence="10">
    <location>
        <begin position="899"/>
        <end position="931"/>
    </location>
</feature>
<accession>A0ABU5F1X0</accession>
<evidence type="ECO:0000256" key="6">
    <source>
        <dbReference type="ARBA" id="ARBA00022840"/>
    </source>
</evidence>
<organism evidence="12 13">
    <name type="scientific">Gemmata algarum</name>
    <dbReference type="NCBI Taxonomy" id="2975278"/>
    <lineage>
        <taxon>Bacteria</taxon>
        <taxon>Pseudomonadati</taxon>
        <taxon>Planctomycetota</taxon>
        <taxon>Planctomycetia</taxon>
        <taxon>Gemmatales</taxon>
        <taxon>Gemmataceae</taxon>
        <taxon>Gemmata</taxon>
    </lineage>
</organism>
<dbReference type="InterPro" id="IPR011009">
    <property type="entry name" value="Kinase-like_dom_sf"/>
</dbReference>
<evidence type="ECO:0000256" key="9">
    <source>
        <dbReference type="PROSITE-ProRule" id="PRU10141"/>
    </source>
</evidence>
<evidence type="ECO:0000313" key="13">
    <source>
        <dbReference type="Proteomes" id="UP001272242"/>
    </source>
</evidence>
<dbReference type="PANTHER" id="PTHR43289:SF34">
    <property type="entry name" value="SERINE_THREONINE-PROTEIN KINASE YBDM-RELATED"/>
    <property type="match status" value="1"/>
</dbReference>
<dbReference type="SMART" id="SM00220">
    <property type="entry name" value="S_TKc"/>
    <property type="match status" value="1"/>
</dbReference>
<keyword evidence="4 9" id="KW-0547">Nucleotide-binding</keyword>
<keyword evidence="2" id="KW-0808">Transferase</keyword>
<dbReference type="InterPro" id="IPR000719">
    <property type="entry name" value="Prot_kinase_dom"/>
</dbReference>
<dbReference type="PROSITE" id="PS00107">
    <property type="entry name" value="PROTEIN_KINASE_ATP"/>
    <property type="match status" value="1"/>
</dbReference>
<evidence type="ECO:0000256" key="2">
    <source>
        <dbReference type="ARBA" id="ARBA00022679"/>
    </source>
</evidence>
<evidence type="ECO:0000256" key="10">
    <source>
        <dbReference type="SAM" id="Phobius"/>
    </source>
</evidence>
<dbReference type="SUPFAM" id="SSF56112">
    <property type="entry name" value="Protein kinase-like (PK-like)"/>
    <property type="match status" value="1"/>
</dbReference>
<dbReference type="PROSITE" id="PS50011">
    <property type="entry name" value="PROTEIN_KINASE_DOM"/>
    <property type="match status" value="1"/>
</dbReference>
<gene>
    <name evidence="12" type="ORF">R5W23_002851</name>
</gene>
<feature type="transmembrane region" description="Helical" evidence="10">
    <location>
        <begin position="973"/>
        <end position="994"/>
    </location>
</feature>
<feature type="transmembrane region" description="Helical" evidence="10">
    <location>
        <begin position="762"/>
        <end position="785"/>
    </location>
</feature>
<name>A0ABU5F1X0_9BACT</name>
<feature type="transmembrane region" description="Helical" evidence="10">
    <location>
        <begin position="943"/>
        <end position="967"/>
    </location>
</feature>
<keyword evidence="8 10" id="KW-0472">Membrane</keyword>
<keyword evidence="13" id="KW-1185">Reference proteome</keyword>
<evidence type="ECO:0000256" key="7">
    <source>
        <dbReference type="ARBA" id="ARBA00022989"/>
    </source>
</evidence>
<reference evidence="13" key="1">
    <citation type="journal article" date="2023" name="Mar. Drugs">
        <title>Gemmata algarum, a Novel Planctomycete Isolated from an Algal Mat, Displays Antimicrobial Activity.</title>
        <authorList>
            <person name="Kumar G."/>
            <person name="Kallscheuer N."/>
            <person name="Kashif M."/>
            <person name="Ahamad S."/>
            <person name="Jagadeeshwari U."/>
            <person name="Pannikurungottu S."/>
            <person name="Haufschild T."/>
            <person name="Kabuu M."/>
            <person name="Sasikala C."/>
            <person name="Jogler C."/>
            <person name="Ramana C."/>
        </authorList>
    </citation>
    <scope>NUCLEOTIDE SEQUENCE [LARGE SCALE GENOMIC DNA]</scope>
    <source>
        <strain evidence="13">JC673</strain>
    </source>
</reference>
<sequence>MVLTCPHCHRSLSSVSADGPPQFCMFCGHKLTGSTHPPAARTQTFAPGADALSDAPDEDDLPGAPEPALKEIGGYRIGKLLGAGGMGSVYEAEALGTGRRAAVKLLSSRLASSPSSVERFRQEGRLASQLAHPRCVFVLAADTEHGRPYIVMELMPGRTLKDLVDQGGPLKPHEAIGRILDVIDGLMEAHRVGMIHRDVKPSNCFLTEDGRVKVGDFGLSKSLAGSGANHLTQTGAFLGTVLFAAPEQIRGEPLDYSSDVYSVAATLYFLLSGQAPFHHDSAATALARAISDPAPRIRATRPDVSEQLERIILRGLERDRARRWQTLDDMREALANLLPERQRAGRPRALVGAYVLDRILLAFIVFPAEAARIWVTEAGASKIDVLELRWLAVSITLLYFGLFEGLLGATPGKMLFGLRVSRTGETDPPGVPRALARTFVLHAVLACFFLVPDWVSEFIGTRGGGAVRGIMFGIGALALSVQLRKRFGFRGLHDFASGCRVTQVPLRARRLRLPVAQPTPIETLLPPTPEALPEAVGGYVVNGRLSADPAGEQVWIAEDRALGRKVLLWLRPWGGLASGAEPARTTRLRRLGAGSVGWGEAVYDWTAYAAPLGGPLIEAVRPGAPLPWADARLLLEQLAEEFRAAEADGSVPSRLALDHVWVEPAGRVQVLDFPLGTIRSRPGPPLQVLREAAALVLEGNPRHTRVPVAAPLPPHAAPVLDRLFTTDPPLAEFQKELADTHAHKPEVTPAMRAAHLGIQAPLLAVPLGSMFGFAFVVSVMTTWLATSSVEIAERAAAGFTDPDARAKLSAGDGDARTALNDPRARGRVEEVLERARADAYTRRAALFAPQRNMLEQGELALPDHGVAAEEHDAAARALLAWAGATDRGDDLPWGRLEPLLVLFGVVPLGLVAVAAVLRGGASMMLAGMAIVRADGRRARRWQCALRAAVVWGPLSALLLGCAAAQIYAPHRPYLAAGLWLAGVVLLPVYGVIALRYPTRPPQDRIAGTYLVPV</sequence>
<dbReference type="PANTHER" id="PTHR43289">
    <property type="entry name" value="MITOGEN-ACTIVATED PROTEIN KINASE KINASE KINASE 20-RELATED"/>
    <property type="match status" value="1"/>
</dbReference>
<keyword evidence="6 9" id="KW-0067">ATP-binding</keyword>
<proteinExistence type="predicted"/>
<dbReference type="Pfam" id="PF06271">
    <property type="entry name" value="RDD"/>
    <property type="match status" value="1"/>
</dbReference>
<feature type="domain" description="Protein kinase" evidence="11">
    <location>
        <begin position="75"/>
        <end position="335"/>
    </location>
</feature>
<dbReference type="InterPro" id="IPR017441">
    <property type="entry name" value="Protein_kinase_ATP_BS"/>
</dbReference>